<reference evidence="2 3" key="1">
    <citation type="submission" date="2021-01" db="EMBL/GenBank/DDBJ databases">
        <title>Whole genome shotgun sequence of Planobispora longispora NBRC 13918.</title>
        <authorList>
            <person name="Komaki H."/>
            <person name="Tamura T."/>
        </authorList>
    </citation>
    <scope>NUCLEOTIDE SEQUENCE [LARGE SCALE GENOMIC DNA]</scope>
    <source>
        <strain evidence="2 3">NBRC 13918</strain>
    </source>
</reference>
<dbReference type="Pfam" id="PF00903">
    <property type="entry name" value="Glyoxalase"/>
    <property type="match status" value="1"/>
</dbReference>
<dbReference type="AlphaFoldDB" id="A0A8J3W4B6"/>
<comment type="caution">
    <text evidence="2">The sequence shown here is derived from an EMBL/GenBank/DDBJ whole genome shotgun (WGS) entry which is preliminary data.</text>
</comment>
<dbReference type="InterPro" id="IPR004360">
    <property type="entry name" value="Glyas_Fos-R_dOase_dom"/>
</dbReference>
<dbReference type="InterPro" id="IPR037523">
    <property type="entry name" value="VOC_core"/>
</dbReference>
<feature type="domain" description="VOC" evidence="1">
    <location>
        <begin position="2"/>
        <end position="123"/>
    </location>
</feature>
<dbReference type="Proteomes" id="UP000616724">
    <property type="component" value="Unassembled WGS sequence"/>
</dbReference>
<evidence type="ECO:0000313" key="3">
    <source>
        <dbReference type="Proteomes" id="UP000616724"/>
    </source>
</evidence>
<proteinExistence type="predicted"/>
<dbReference type="Gene3D" id="3.30.720.110">
    <property type="match status" value="1"/>
</dbReference>
<sequence length="129" mass="14346">MVVNRILTNILSDRLPETRDFFTGLLDLQVNFEEDWYVHLSAPGNLGLEVAVWRRDHELIPQAHRAAPCGTILTVVVDDVDAVHERAVTMGVEVVAPPRDQFYGQRSCLVLDPNGLLVDVSTPVSRTVS</sequence>
<name>A0A8J3W4B6_9ACTN</name>
<dbReference type="Gene3D" id="3.30.720.120">
    <property type="match status" value="1"/>
</dbReference>
<organism evidence="2 3">
    <name type="scientific">Planobispora longispora</name>
    <dbReference type="NCBI Taxonomy" id="28887"/>
    <lineage>
        <taxon>Bacteria</taxon>
        <taxon>Bacillati</taxon>
        <taxon>Actinomycetota</taxon>
        <taxon>Actinomycetes</taxon>
        <taxon>Streptosporangiales</taxon>
        <taxon>Streptosporangiaceae</taxon>
        <taxon>Planobispora</taxon>
    </lineage>
</organism>
<dbReference type="EMBL" id="BOOH01000011">
    <property type="protein sequence ID" value="GIH74701.1"/>
    <property type="molecule type" value="Genomic_DNA"/>
</dbReference>
<accession>A0A8J3W4B6</accession>
<keyword evidence="3" id="KW-1185">Reference proteome</keyword>
<gene>
    <name evidence="2" type="ORF">Plo01_11300</name>
</gene>
<dbReference type="InterPro" id="IPR029068">
    <property type="entry name" value="Glyas_Bleomycin-R_OHBP_Dase"/>
</dbReference>
<protein>
    <submittedName>
        <fullName evidence="2">Glyoxalase</fullName>
    </submittedName>
</protein>
<dbReference type="PROSITE" id="PS51819">
    <property type="entry name" value="VOC"/>
    <property type="match status" value="1"/>
</dbReference>
<dbReference type="SUPFAM" id="SSF54593">
    <property type="entry name" value="Glyoxalase/Bleomycin resistance protein/Dihydroxybiphenyl dioxygenase"/>
    <property type="match status" value="1"/>
</dbReference>
<evidence type="ECO:0000313" key="2">
    <source>
        <dbReference type="EMBL" id="GIH74701.1"/>
    </source>
</evidence>
<dbReference type="RefSeq" id="WP_203889423.1">
    <property type="nucleotide sequence ID" value="NZ_BOOH01000011.1"/>
</dbReference>
<evidence type="ECO:0000259" key="1">
    <source>
        <dbReference type="PROSITE" id="PS51819"/>
    </source>
</evidence>